<reference evidence="1 2" key="1">
    <citation type="submission" date="2018-07" db="EMBL/GenBank/DDBJ databases">
        <authorList>
            <person name="Burke E.M."/>
            <person name="Good S."/>
            <person name="Jeffords E.T."/>
            <person name="Pearson M."/>
            <person name="Sohlstrom A."/>
            <person name="Westholm D.E."/>
            <person name="Butela K.A."/>
            <person name="Garlena R.A."/>
            <person name="Russell D.A."/>
            <person name="Pope W.H."/>
            <person name="Jacobs-Sera D."/>
            <person name="Hatfull G.F."/>
        </authorList>
    </citation>
    <scope>NUCLEOTIDE SEQUENCE [LARGE SCALE GENOMIC DNA]</scope>
</reference>
<keyword evidence="2" id="KW-1185">Reference proteome</keyword>
<dbReference type="GeneID" id="65115700"/>
<name>A0A385DPV0_9CAUD</name>
<dbReference type="EMBL" id="MH669007">
    <property type="protein sequence ID" value="AXQ61374.1"/>
    <property type="molecule type" value="Genomic_DNA"/>
</dbReference>
<organism evidence="1 2">
    <name type="scientific">Gordonia phage Marietta</name>
    <dbReference type="NCBI Taxonomy" id="2301558"/>
    <lineage>
        <taxon>Viruses</taxon>
        <taxon>Duplodnaviria</taxon>
        <taxon>Heunggongvirae</taxon>
        <taxon>Uroviricota</taxon>
        <taxon>Caudoviricetes</taxon>
        <taxon>Zierdtviridae</taxon>
        <taxon>Emilbogenvirinae</taxon>
        <taxon>Sukkupivirus</taxon>
        <taxon>Sukkupivirus marietta</taxon>
    </lineage>
</organism>
<gene>
    <name evidence="1" type="primary">55</name>
    <name evidence="1" type="ORF">SEA_MARIETTA_55</name>
</gene>
<protein>
    <submittedName>
        <fullName evidence="1">Uncharacterized protein</fullName>
    </submittedName>
</protein>
<dbReference type="KEGG" id="vg:65115700"/>
<evidence type="ECO:0000313" key="2">
    <source>
        <dbReference type="Proteomes" id="UP000263654"/>
    </source>
</evidence>
<dbReference type="Proteomes" id="UP000263654">
    <property type="component" value="Segment"/>
</dbReference>
<evidence type="ECO:0000313" key="1">
    <source>
        <dbReference type="EMBL" id="AXQ61374.1"/>
    </source>
</evidence>
<sequence length="127" mass="14901">MDFDKTLESLDFQPDVVCTCKRMLWVHPHEPPFDHPAERHPDGCQNQSVRAYQMRLCPCWIDPRQFVLLGKDWTEYNYVAGLLTIAATLCDDHIRYFREYLKYPLLCPGCGVYFDSADEILLNEQVL</sequence>
<proteinExistence type="predicted"/>
<accession>A0A385DPV0</accession>
<dbReference type="RefSeq" id="YP_010098032.1">
    <property type="nucleotide sequence ID" value="NC_055763.1"/>
</dbReference>